<keyword evidence="10 13" id="KW-0456">Lyase</keyword>
<keyword evidence="6 13" id="KW-0408">Iron</keyword>
<keyword evidence="4 13" id="KW-0999">Mitochondrion inner membrane</keyword>
<dbReference type="InterPro" id="IPR001015">
    <property type="entry name" value="Ferrochelatase"/>
</dbReference>
<dbReference type="FunFam" id="3.40.50.1400:FF:000003">
    <property type="entry name" value="Ferrochelatase"/>
    <property type="match status" value="1"/>
</dbReference>
<sequence length="414" mass="45968">MAVVRGFHLSAAGVLSATRSLLSIQRFTPSAHRALSTSCLCRHAETESGSNNRPAKTGVMLLNMGGPETVDEVHDFLLRLFLDKDLIPLPAQNRLAPFIAKRRTPKIQEQYKKIGGGSPIKMWTNKQGQALVKLLDKISPDTAPHKYYIGFRYVKPLTEDTVAEMERDGIERAVAFTQYPQYSCSTTGSSLNAIYKHYAKHPELAANSSMRWSVIDRWPTHPGLIKAFTQLVKDELAKFPEDVQDDVVILFSAHSLPMSVVNRGDPYPAEVGATVQRVMEALDFSHPYRLVWQSQVGPLPWLGPQTDAAIQGLSKNGRKNILLVPIAFVNDHIETLHELDLEYADELAKECGVENIRRAASLNDHPIFIEAMADIVSTHLASGRTCSTQLPLRCPVCVNAVCGKTKEFFANQQL</sequence>
<dbReference type="GO" id="GO:0004325">
    <property type="term" value="F:ferrochelatase activity"/>
    <property type="evidence" value="ECO:0007669"/>
    <property type="project" value="UniProtKB-UniRule"/>
</dbReference>
<dbReference type="RefSeq" id="XP_038079049.1">
    <property type="nucleotide sequence ID" value="XM_038223121.1"/>
</dbReference>
<comment type="pathway">
    <text evidence="2 13">Porphyrin-containing compound metabolism; protoheme biosynthesis; protoheme from protoporphyrin-IX: step 1/1.</text>
</comment>
<dbReference type="GO" id="GO:0005743">
    <property type="term" value="C:mitochondrial inner membrane"/>
    <property type="evidence" value="ECO:0007669"/>
    <property type="project" value="UniProtKB-SubCell"/>
</dbReference>
<dbReference type="NCBIfam" id="TIGR00109">
    <property type="entry name" value="hemH"/>
    <property type="match status" value="1"/>
</dbReference>
<dbReference type="PANTHER" id="PTHR11108">
    <property type="entry name" value="FERROCHELATASE"/>
    <property type="match status" value="1"/>
</dbReference>
<dbReference type="GeneID" id="119746276"/>
<comment type="function">
    <text evidence="13">Catalyzes the ferrous insertion into protoporphyrin IX.</text>
</comment>
<dbReference type="Pfam" id="PF00762">
    <property type="entry name" value="Ferrochelatase"/>
    <property type="match status" value="1"/>
</dbReference>
<keyword evidence="7" id="KW-0496">Mitochondrion</keyword>
<keyword evidence="8 13" id="KW-0350">Heme biosynthesis</keyword>
<evidence type="ECO:0000256" key="1">
    <source>
        <dbReference type="ARBA" id="ARBA00004443"/>
    </source>
</evidence>
<dbReference type="InterPro" id="IPR033659">
    <property type="entry name" value="Ferrochelatase_N"/>
</dbReference>
<evidence type="ECO:0000256" key="2">
    <source>
        <dbReference type="ARBA" id="ARBA00004943"/>
    </source>
</evidence>
<dbReference type="HAMAP" id="MF_00323">
    <property type="entry name" value="Ferrochelatase"/>
    <property type="match status" value="1"/>
</dbReference>
<comment type="catalytic activity">
    <reaction evidence="12">
        <text>heme b + 2 H(+) = protoporphyrin IX + Fe(2+)</text>
        <dbReference type="Rhea" id="RHEA:22584"/>
        <dbReference type="ChEBI" id="CHEBI:15378"/>
        <dbReference type="ChEBI" id="CHEBI:29033"/>
        <dbReference type="ChEBI" id="CHEBI:57306"/>
        <dbReference type="ChEBI" id="CHEBI:60344"/>
        <dbReference type="EC" id="4.98.1.1"/>
    </reaction>
    <physiologicalReaction direction="right-to-left" evidence="12">
        <dbReference type="Rhea" id="RHEA:22586"/>
    </physiologicalReaction>
</comment>
<name>A0A914BS94_PATMI</name>
<evidence type="ECO:0000256" key="10">
    <source>
        <dbReference type="ARBA" id="ARBA00023239"/>
    </source>
</evidence>
<dbReference type="OrthoDB" id="1323at2759"/>
<dbReference type="AlphaFoldDB" id="A0A914BS94"/>
<accession>A0A914BS94</accession>
<evidence type="ECO:0000256" key="11">
    <source>
        <dbReference type="ARBA" id="ARBA00023244"/>
    </source>
</evidence>
<dbReference type="InterPro" id="IPR033644">
    <property type="entry name" value="Ferrochelatase_C"/>
</dbReference>
<comment type="similarity">
    <text evidence="3 13">Belongs to the ferrochelatase family.</text>
</comment>
<dbReference type="PROSITE" id="PS00534">
    <property type="entry name" value="FERROCHELATASE"/>
    <property type="match status" value="1"/>
</dbReference>
<evidence type="ECO:0000256" key="13">
    <source>
        <dbReference type="RuleBase" id="RU000607"/>
    </source>
</evidence>
<protein>
    <recommendedName>
        <fullName evidence="13">Ferrochelatase</fullName>
        <ecNumber evidence="13">4.98.1.1</ecNumber>
    </recommendedName>
</protein>
<dbReference type="EnsemblMetazoa" id="XM_038223121.1">
    <property type="protein sequence ID" value="XP_038079049.1"/>
    <property type="gene ID" value="LOC119746276"/>
</dbReference>
<dbReference type="OMA" id="DPYHCEC"/>
<dbReference type="GO" id="GO:0006783">
    <property type="term" value="P:heme biosynthetic process"/>
    <property type="evidence" value="ECO:0007669"/>
    <property type="project" value="UniProtKB-UniRule"/>
</dbReference>
<dbReference type="EC" id="4.98.1.1" evidence="13"/>
<evidence type="ECO:0000313" key="15">
    <source>
        <dbReference type="Proteomes" id="UP000887568"/>
    </source>
</evidence>
<comment type="subcellular location">
    <subcellularLocation>
        <location evidence="1">Mitochondrion inner membrane</location>
        <topology evidence="1">Peripheral membrane protein</topology>
        <orientation evidence="1">Matrix side</orientation>
    </subcellularLocation>
</comment>
<evidence type="ECO:0000256" key="9">
    <source>
        <dbReference type="ARBA" id="ARBA00023136"/>
    </source>
</evidence>
<evidence type="ECO:0000256" key="3">
    <source>
        <dbReference type="ARBA" id="ARBA00007718"/>
    </source>
</evidence>
<dbReference type="InterPro" id="IPR019772">
    <property type="entry name" value="Ferrochelatase_AS"/>
</dbReference>
<keyword evidence="11 13" id="KW-0627">Porphyrin biosynthesis</keyword>
<reference evidence="14" key="1">
    <citation type="submission" date="2022-11" db="UniProtKB">
        <authorList>
            <consortium name="EnsemblMetazoa"/>
        </authorList>
    </citation>
    <scope>IDENTIFICATION</scope>
</reference>
<proteinExistence type="inferred from homology"/>
<dbReference type="Proteomes" id="UP000887568">
    <property type="component" value="Unplaced"/>
</dbReference>
<keyword evidence="5" id="KW-0809">Transit peptide</keyword>
<organism evidence="14 15">
    <name type="scientific">Patiria miniata</name>
    <name type="common">Bat star</name>
    <name type="synonym">Asterina miniata</name>
    <dbReference type="NCBI Taxonomy" id="46514"/>
    <lineage>
        <taxon>Eukaryota</taxon>
        <taxon>Metazoa</taxon>
        <taxon>Echinodermata</taxon>
        <taxon>Eleutherozoa</taxon>
        <taxon>Asterozoa</taxon>
        <taxon>Asteroidea</taxon>
        <taxon>Valvatacea</taxon>
        <taxon>Valvatida</taxon>
        <taxon>Asterinidae</taxon>
        <taxon>Patiria</taxon>
    </lineage>
</organism>
<evidence type="ECO:0000256" key="8">
    <source>
        <dbReference type="ARBA" id="ARBA00023133"/>
    </source>
</evidence>
<dbReference type="CTD" id="2235"/>
<evidence type="ECO:0000313" key="14">
    <source>
        <dbReference type="EnsemblMetazoa" id="XP_038079049.1"/>
    </source>
</evidence>
<dbReference type="Gene3D" id="3.40.50.1400">
    <property type="match status" value="2"/>
</dbReference>
<evidence type="ECO:0000256" key="7">
    <source>
        <dbReference type="ARBA" id="ARBA00023128"/>
    </source>
</evidence>
<keyword evidence="9" id="KW-0472">Membrane</keyword>
<dbReference type="CDD" id="cd00419">
    <property type="entry name" value="Ferrochelatase_C"/>
    <property type="match status" value="1"/>
</dbReference>
<dbReference type="SUPFAM" id="SSF53800">
    <property type="entry name" value="Chelatase"/>
    <property type="match status" value="1"/>
</dbReference>
<keyword evidence="15" id="KW-1185">Reference proteome</keyword>
<dbReference type="PANTHER" id="PTHR11108:SF1">
    <property type="entry name" value="FERROCHELATASE, MITOCHONDRIAL"/>
    <property type="match status" value="1"/>
</dbReference>
<evidence type="ECO:0000256" key="6">
    <source>
        <dbReference type="ARBA" id="ARBA00023004"/>
    </source>
</evidence>
<dbReference type="CDD" id="cd03411">
    <property type="entry name" value="Ferrochelatase_N"/>
    <property type="match status" value="1"/>
</dbReference>
<evidence type="ECO:0000256" key="4">
    <source>
        <dbReference type="ARBA" id="ARBA00022792"/>
    </source>
</evidence>
<evidence type="ECO:0000256" key="5">
    <source>
        <dbReference type="ARBA" id="ARBA00022946"/>
    </source>
</evidence>
<evidence type="ECO:0000256" key="12">
    <source>
        <dbReference type="ARBA" id="ARBA00049915"/>
    </source>
</evidence>